<keyword evidence="5" id="KW-1185">Reference proteome</keyword>
<dbReference type="GO" id="GO:0006631">
    <property type="term" value="P:fatty acid metabolic process"/>
    <property type="evidence" value="ECO:0007669"/>
    <property type="project" value="TreeGrafter"/>
</dbReference>
<evidence type="ECO:0000313" key="5">
    <source>
        <dbReference type="Proteomes" id="UP000559404"/>
    </source>
</evidence>
<proteinExistence type="inferred from homology"/>
<organism evidence="4 5">
    <name type="scientific">Stappia taiwanensis</name>
    <dbReference type="NCBI Taxonomy" id="992267"/>
    <lineage>
        <taxon>Bacteria</taxon>
        <taxon>Pseudomonadati</taxon>
        <taxon>Pseudomonadota</taxon>
        <taxon>Alphaproteobacteria</taxon>
        <taxon>Hyphomicrobiales</taxon>
        <taxon>Stappiaceae</taxon>
        <taxon>Stappia</taxon>
    </lineage>
</organism>
<evidence type="ECO:0000256" key="2">
    <source>
        <dbReference type="ARBA" id="ARBA00022598"/>
    </source>
</evidence>
<dbReference type="Pfam" id="PF00501">
    <property type="entry name" value="AMP-binding"/>
    <property type="match status" value="1"/>
</dbReference>
<comment type="caution">
    <text evidence="4">The sequence shown here is derived from an EMBL/GenBank/DDBJ whole genome shotgun (WGS) entry which is preliminary data.</text>
</comment>
<comment type="similarity">
    <text evidence="1">Belongs to the ATP-dependent AMP-binding enzyme family.</text>
</comment>
<evidence type="ECO:0000256" key="1">
    <source>
        <dbReference type="ARBA" id="ARBA00006432"/>
    </source>
</evidence>
<dbReference type="SUPFAM" id="SSF56801">
    <property type="entry name" value="Acetyl-CoA synthetase-like"/>
    <property type="match status" value="1"/>
</dbReference>
<reference evidence="4 5" key="1">
    <citation type="submission" date="2020-07" db="EMBL/GenBank/DDBJ databases">
        <authorList>
            <person name="Li M."/>
        </authorList>
    </citation>
    <scope>NUCLEOTIDE SEQUENCE [LARGE SCALE GENOMIC DNA]</scope>
    <source>
        <strain evidence="4 5">DSM 23284</strain>
    </source>
</reference>
<dbReference type="InterPro" id="IPR000873">
    <property type="entry name" value="AMP-dep_synth/lig_dom"/>
</dbReference>
<dbReference type="AlphaFoldDB" id="A0A838XUH0"/>
<dbReference type="RefSeq" id="WP_181760866.1">
    <property type="nucleotide sequence ID" value="NZ_BMCR01000003.1"/>
</dbReference>
<dbReference type="GO" id="GO:0031956">
    <property type="term" value="F:medium-chain fatty acid-CoA ligase activity"/>
    <property type="evidence" value="ECO:0007669"/>
    <property type="project" value="TreeGrafter"/>
</dbReference>
<name>A0A838XUH0_9HYPH</name>
<gene>
    <name evidence="4" type="ORF">H1W37_13520</name>
</gene>
<feature type="domain" description="AMP-dependent synthetase/ligase" evidence="3">
    <location>
        <begin position="42"/>
        <end position="346"/>
    </location>
</feature>
<dbReference type="InterPro" id="IPR042099">
    <property type="entry name" value="ANL_N_sf"/>
</dbReference>
<dbReference type="PROSITE" id="PS00455">
    <property type="entry name" value="AMP_BINDING"/>
    <property type="match status" value="1"/>
</dbReference>
<reference evidence="4 5" key="2">
    <citation type="submission" date="2020-08" db="EMBL/GenBank/DDBJ databases">
        <title>Stappia taiwanensis sp. nov., isolated from a coastal thermal spring.</title>
        <authorList>
            <person name="Kampfer P."/>
        </authorList>
    </citation>
    <scope>NUCLEOTIDE SEQUENCE [LARGE SCALE GENOMIC DNA]</scope>
    <source>
        <strain evidence="4 5">DSM 23284</strain>
    </source>
</reference>
<protein>
    <submittedName>
        <fullName evidence="4">AMP-binding protein</fullName>
    </submittedName>
</protein>
<evidence type="ECO:0000313" key="4">
    <source>
        <dbReference type="EMBL" id="MBA4612681.1"/>
    </source>
</evidence>
<keyword evidence="2" id="KW-0436">Ligase</keyword>
<accession>A0A838XUH0</accession>
<evidence type="ECO:0000259" key="3">
    <source>
        <dbReference type="Pfam" id="PF00501"/>
    </source>
</evidence>
<dbReference type="EMBL" id="JACEON010000012">
    <property type="protein sequence ID" value="MBA4612681.1"/>
    <property type="molecule type" value="Genomic_DNA"/>
</dbReference>
<dbReference type="PANTHER" id="PTHR43201:SF5">
    <property type="entry name" value="MEDIUM-CHAIN ACYL-COA LIGASE ACSF2, MITOCHONDRIAL"/>
    <property type="match status" value="1"/>
</dbReference>
<dbReference type="Pfam" id="PF23562">
    <property type="entry name" value="AMP-binding_C_3"/>
    <property type="match status" value="1"/>
</dbReference>
<dbReference type="InterPro" id="IPR045851">
    <property type="entry name" value="AMP-bd_C_sf"/>
</dbReference>
<dbReference type="Gene3D" id="3.40.50.12780">
    <property type="entry name" value="N-terminal domain of ligase-like"/>
    <property type="match status" value="1"/>
</dbReference>
<dbReference type="PANTHER" id="PTHR43201">
    <property type="entry name" value="ACYL-COA SYNTHETASE"/>
    <property type="match status" value="1"/>
</dbReference>
<dbReference type="Proteomes" id="UP000559404">
    <property type="component" value="Unassembled WGS sequence"/>
</dbReference>
<dbReference type="Gene3D" id="3.30.300.30">
    <property type="match status" value="1"/>
</dbReference>
<dbReference type="InterPro" id="IPR020845">
    <property type="entry name" value="AMP-binding_CS"/>
</dbReference>
<sequence>MTIKAWPHETALLNALFKRRWSAEHKLSVYRFGAEAEAIPLSDLQGMVEGVAAWLTSLGLEQHDRIGILSSNRLEYVLLDLAALRLGLVTACFDPASFAQETDLAEKYGLKRLFLDARLASPQSGADHVLPIERVLEEAGKERDGDSAEPVAYAPEDISTIKFTSGSTGIAKGLGATVGSIEQSLRSTQKLFSHGPGDTLLVFLPLSLLQQRYWVYSAILYWHDIVITDSRLALEAIQREHPTVIMGVPAFFDTLKEYIEMSAGAGSPRASAIDVLGDRLRYLWTGSAAARPDTLEFFEVTCGVPIFEGYGLNETCITTKNHPGAHKRGSVGKPLDGVRVEIDAEGQIRVFRDHPVNTRYLFAPEGASEKVFMADGSVATGDLGYIDDEGFLYVMGRADDVVVLANGKTVSVRPLEEAILRLPEVKQAMVFGTGRPVLACLVCPVPGTDPDVVKRAVQQATRGFGSEAVELVIPVADGFSESAGLLTSQGKLRRRAITEHYDQEIQQAYGDQS</sequence>